<comment type="function">
    <text evidence="2">Pyridoxal 5'-phosphate (PLP)-binding protein, which is involved in PLP homeostasis.</text>
</comment>
<dbReference type="EMBL" id="CP158367">
    <property type="protein sequence ID" value="XBX76125.1"/>
    <property type="molecule type" value="Genomic_DNA"/>
</dbReference>
<dbReference type="AlphaFoldDB" id="A0AAU7VPT8"/>
<dbReference type="Gene3D" id="3.20.20.10">
    <property type="entry name" value="Alanine racemase"/>
    <property type="match status" value="1"/>
</dbReference>
<feature type="domain" description="Alanine racemase N-terminal" evidence="5">
    <location>
        <begin position="5"/>
        <end position="214"/>
    </location>
</feature>
<reference evidence="6" key="2">
    <citation type="submission" date="2024-06" db="EMBL/GenBank/DDBJ databases">
        <authorList>
            <person name="Petrova K.O."/>
            <person name="Toshchakov S.V."/>
            <person name="Boltjanskaja Y.V."/>
            <person name="Kevbrin V."/>
        </authorList>
    </citation>
    <scope>NUCLEOTIDE SEQUENCE</scope>
    <source>
        <strain evidence="6">Z-910T</strain>
    </source>
</reference>
<evidence type="ECO:0000313" key="6">
    <source>
        <dbReference type="EMBL" id="XBX76125.1"/>
    </source>
</evidence>
<evidence type="ECO:0000256" key="4">
    <source>
        <dbReference type="RuleBase" id="RU004514"/>
    </source>
</evidence>
<organism evidence="6">
    <name type="scientific">Proteinivorax tanatarense</name>
    <dbReference type="NCBI Taxonomy" id="1260629"/>
    <lineage>
        <taxon>Bacteria</taxon>
        <taxon>Bacillati</taxon>
        <taxon>Bacillota</taxon>
        <taxon>Clostridia</taxon>
        <taxon>Eubacteriales</taxon>
        <taxon>Proteinivoracaceae</taxon>
        <taxon>Proteinivorax</taxon>
    </lineage>
</organism>
<comment type="similarity">
    <text evidence="2 4">Belongs to the pyridoxal phosphate-binding protein YggS/PROSC family.</text>
</comment>
<sequence>MSILNNYQKILQETAKLTSRKVKIVPVTKYADVEQMNELYTKGIATFGESRTESLKIKENTFPNARWHFIGHLQSRKVKDCIGKVQLIHSIDRWKIAKEIDKRSYRQGIITEGLVQVNVAKEESKHGLYVEEVREFIESCSELSNLKLTGLMTMAPICDNPEDVRYVFRNLHDLKQQLNKYGFTNIVDLSMGMTKDYQVALEEGATIIRIGSKIFN</sequence>
<gene>
    <name evidence="6" type="ORF">PRVXT_001301</name>
</gene>
<evidence type="ECO:0000256" key="1">
    <source>
        <dbReference type="ARBA" id="ARBA00022898"/>
    </source>
</evidence>
<dbReference type="NCBIfam" id="TIGR00044">
    <property type="entry name" value="YggS family pyridoxal phosphate-dependent enzyme"/>
    <property type="match status" value="1"/>
</dbReference>
<dbReference type="PANTHER" id="PTHR10146">
    <property type="entry name" value="PROLINE SYNTHETASE CO-TRANSCRIBED BACTERIAL HOMOLOG PROTEIN"/>
    <property type="match status" value="1"/>
</dbReference>
<name>A0AAU7VPT8_9FIRM</name>
<dbReference type="RefSeq" id="WP_350344859.1">
    <property type="nucleotide sequence ID" value="NZ_CP158367.1"/>
</dbReference>
<dbReference type="HAMAP" id="MF_02087">
    <property type="entry name" value="PLP_homeostasis"/>
    <property type="match status" value="1"/>
</dbReference>
<dbReference type="PANTHER" id="PTHR10146:SF14">
    <property type="entry name" value="PYRIDOXAL PHOSPHATE HOMEOSTASIS PROTEIN"/>
    <property type="match status" value="1"/>
</dbReference>
<dbReference type="CDD" id="cd00635">
    <property type="entry name" value="PLPDE_III_YBL036c_like"/>
    <property type="match status" value="1"/>
</dbReference>
<evidence type="ECO:0000256" key="2">
    <source>
        <dbReference type="HAMAP-Rule" id="MF_02087"/>
    </source>
</evidence>
<proteinExistence type="inferred from homology"/>
<protein>
    <recommendedName>
        <fullName evidence="2">Pyridoxal phosphate homeostasis protein</fullName>
        <shortName evidence="2">PLP homeostasis protein</shortName>
    </recommendedName>
</protein>
<dbReference type="InterPro" id="IPR001608">
    <property type="entry name" value="Ala_racemase_N"/>
</dbReference>
<comment type="cofactor">
    <cofactor evidence="3">
        <name>pyridoxal 5'-phosphate</name>
        <dbReference type="ChEBI" id="CHEBI:597326"/>
    </cofactor>
</comment>
<feature type="modified residue" description="N6-(pyridoxal phosphate)lysine" evidence="2 3">
    <location>
        <position position="29"/>
    </location>
</feature>
<accession>A0AAU7VPT8</accession>
<reference evidence="6" key="1">
    <citation type="journal article" date="2013" name="Extremophiles">
        <title>Proteinivorax tanatarense gen. nov., sp. nov., an anaerobic, haloalkaliphilic, proteolytic bacterium isolated from a decaying algal bloom, and proposal of Proteinivoraceae fam. nov.</title>
        <authorList>
            <person name="Kevbrin V."/>
            <person name="Boltyanskaya Y."/>
            <person name="Zhilina T."/>
            <person name="Kolganova T."/>
            <person name="Lavrentjeva E."/>
            <person name="Kuznetsov B."/>
        </authorList>
    </citation>
    <scope>NUCLEOTIDE SEQUENCE</scope>
    <source>
        <strain evidence="6">Z-910T</strain>
    </source>
</reference>
<dbReference type="PIRSF" id="PIRSF004848">
    <property type="entry name" value="YBL036c_PLPDEIII"/>
    <property type="match status" value="1"/>
</dbReference>
<dbReference type="SUPFAM" id="SSF51419">
    <property type="entry name" value="PLP-binding barrel"/>
    <property type="match status" value="1"/>
</dbReference>
<keyword evidence="1 2" id="KW-0663">Pyridoxal phosphate</keyword>
<evidence type="ECO:0000259" key="5">
    <source>
        <dbReference type="Pfam" id="PF01168"/>
    </source>
</evidence>
<dbReference type="Pfam" id="PF01168">
    <property type="entry name" value="Ala_racemase_N"/>
    <property type="match status" value="1"/>
</dbReference>
<dbReference type="InterPro" id="IPR029066">
    <property type="entry name" value="PLP-binding_barrel"/>
</dbReference>
<dbReference type="GO" id="GO:0030170">
    <property type="term" value="F:pyridoxal phosphate binding"/>
    <property type="evidence" value="ECO:0007669"/>
    <property type="project" value="UniProtKB-UniRule"/>
</dbReference>
<evidence type="ECO:0000256" key="3">
    <source>
        <dbReference type="PIRSR" id="PIRSR004848-1"/>
    </source>
</evidence>
<dbReference type="InterPro" id="IPR011078">
    <property type="entry name" value="PyrdxlP_homeostasis"/>
</dbReference>